<sequence length="1304" mass="142558">MGTTAETSFLRWQMQMPNLPPSEAGTKIRDLRVFSGKQLRMYYTVVGREEWWWVMDDSIDAIGAQLEKQGYCILDGFLTNEQVRQLRREVRECHSEGRLTGGGLVNGRLPSADDAKYADRATRGDVIGWFDPEEWHHGKGLESYLVKLGTLVQELGRPVKDLKKVTSRSKAMAACYPGHGARYVKHVDNDENHPLCRTRLLTALIYLNESWQQGDGGELAIFDANDPNILRQTVAPQQNRLLLFWSDRRTPHEVLPSEKLRYSVTVWLLDNTKKVDLSAGYPEPERSPRKLATESCPSSLGPSQVRYTWHLDDSSWTLEVQLPLSAPETCPVLDVSEAQVRLSAEGGQILCVPLPEGEMAAPVPKWLRKKRLLSMKFAKINGGVAPAVFPSAPSFAADLAERGWATIDGFLPGPVADELRRVVLEQKAAGKLCYGKNQHEGPVREDGTKSPMKNDEYTFLEDPIGSLPSALRQLTQRCNQLLAKLLVTDRLEKLQGKNLWQGHPMLAVYPGNGAAYGRHLDSTGGRRGNGRVLTLVLYLNPFWQPAHGGCLRLLEELADESGPEIEPLHGRLVGFLCEDQNPHEVLPCWSERVAVTIWYYDADRLTERCEGEISGVFEGGCLAVSMAGADLAEQIRSKGSWKAALQLLVPELQKRQPVDLRLVGPVLSACTRQAAPWPIALALLEASKPGPIAYNSVANACERSGHWQQALAVLARMGSIRLELDSFSFCTQMCSLAAGQLWSEALQLERRLMEHGVEPNTIICSAAINACAKAGQWRCGLQLLGTMVVQEIPRSTVTFSSAISACARAGAWTVALSLLGDMRKDQVVADTIVFSAAMSACEKAGQWTAALDLFSQMQTLAVQLDTVSVSAVISACEKAAEWEAAVHLLSQADDLAATVTFSAAISACEKAAEWRVACALLQQLRMAALQLDAFPFSAAIAACAKVGQWQVSLRILQQMTSHQVLADAATGSAMISACSNGGEWRWALHLLGACPPDVFAHSAALSACEAAGKWQHALQLLSLMVQQTLPVDGISVGAVVGAVQRTLGEPAAVEQLKAICKGWLDASGDAKLMEELSGLEVILQVEGLVLLNKASGVLTEDLLATLQQRLEPCHATCISRLDAGTSGLLPVALEGPSSRWFKAQFAGRLAKKQYLCLCHGSGVVGSEQLIASPLRVDDGAPGFAARALVDEEHGREAVTVYKVLKQYRPGRTRTVYSLVEAKPKTGRMHQIRAHMASLGCPLVGDRQYGLQRVAWCQRLFLHCLRLELLDWSSEEFISLEAALPVELAAVLEMLERSEAAFQEH</sequence>
<dbReference type="Pfam" id="PF01535">
    <property type="entry name" value="PPR"/>
    <property type="match status" value="3"/>
</dbReference>
<keyword evidence="8" id="KW-0325">Glycoprotein</keyword>
<dbReference type="InterPro" id="IPR011990">
    <property type="entry name" value="TPR-like_helical_dom_sf"/>
</dbReference>
<dbReference type="GO" id="GO:0009982">
    <property type="term" value="F:pseudouridine synthase activity"/>
    <property type="evidence" value="ECO:0007669"/>
    <property type="project" value="InterPro"/>
</dbReference>
<evidence type="ECO:0000256" key="3">
    <source>
        <dbReference type="ARBA" id="ARBA00022824"/>
    </source>
</evidence>
<dbReference type="Pfam" id="PF13640">
    <property type="entry name" value="2OG-FeII_Oxy_3"/>
    <property type="match status" value="2"/>
</dbReference>
<dbReference type="GO" id="GO:0001522">
    <property type="term" value="P:pseudouridine synthesis"/>
    <property type="evidence" value="ECO:0007669"/>
    <property type="project" value="InterPro"/>
</dbReference>
<protein>
    <submittedName>
        <fullName evidence="13">Fe2OG dioxygenase domain-containing protein</fullName>
    </submittedName>
</protein>
<keyword evidence="5 13" id="KW-0223">Dioxygenase</keyword>
<dbReference type="SUPFAM" id="SSF55120">
    <property type="entry name" value="Pseudouridine synthase"/>
    <property type="match status" value="1"/>
</dbReference>
<proteinExistence type="predicted"/>
<dbReference type="OrthoDB" id="76265at2759"/>
<dbReference type="CDD" id="cd02869">
    <property type="entry name" value="PseudoU_synth_RluA_like"/>
    <property type="match status" value="1"/>
</dbReference>
<feature type="repeat" description="PPR" evidence="9">
    <location>
        <begin position="830"/>
        <end position="864"/>
    </location>
</feature>
<keyword evidence="3" id="KW-0256">Endoplasmic reticulum</keyword>
<evidence type="ECO:0000256" key="9">
    <source>
        <dbReference type="PROSITE-ProRule" id="PRU00708"/>
    </source>
</evidence>
<dbReference type="InterPro" id="IPR005123">
    <property type="entry name" value="Oxoglu/Fe-dep_dioxygenase_dom"/>
</dbReference>
<feature type="repeat" description="PPR" evidence="9">
    <location>
        <begin position="725"/>
        <end position="759"/>
    </location>
</feature>
<keyword evidence="2" id="KW-0479">Metal-binding</keyword>
<evidence type="ECO:0000313" key="11">
    <source>
        <dbReference type="EMBL" id="CAI3984853.1"/>
    </source>
</evidence>
<reference evidence="11" key="1">
    <citation type="submission" date="2022-10" db="EMBL/GenBank/DDBJ databases">
        <authorList>
            <person name="Chen Y."/>
            <person name="Dougan E. K."/>
            <person name="Chan C."/>
            <person name="Rhodes N."/>
            <person name="Thang M."/>
        </authorList>
    </citation>
    <scope>NUCLEOTIDE SEQUENCE</scope>
</reference>
<feature type="repeat" description="PPR" evidence="9">
    <location>
        <begin position="690"/>
        <end position="724"/>
    </location>
</feature>
<dbReference type="EMBL" id="CAMXCT030000926">
    <property type="protein sequence ID" value="CAL4772165.1"/>
    <property type="molecule type" value="Genomic_DNA"/>
</dbReference>
<dbReference type="InterPro" id="IPR051559">
    <property type="entry name" value="HIF_prolyl_hydroxylases"/>
</dbReference>
<dbReference type="EMBL" id="CAMXCT020000926">
    <property type="protein sequence ID" value="CAL1138228.1"/>
    <property type="molecule type" value="Genomic_DNA"/>
</dbReference>
<dbReference type="Pfam" id="PF00849">
    <property type="entry name" value="PseudoU_synth_2"/>
    <property type="match status" value="1"/>
</dbReference>
<dbReference type="PROSITE" id="PS51375">
    <property type="entry name" value="PPR"/>
    <property type="match status" value="4"/>
</dbReference>
<evidence type="ECO:0000259" key="10">
    <source>
        <dbReference type="PROSITE" id="PS51471"/>
    </source>
</evidence>
<dbReference type="SMART" id="SM00702">
    <property type="entry name" value="P4Hc"/>
    <property type="match status" value="2"/>
</dbReference>
<dbReference type="InterPro" id="IPR044862">
    <property type="entry name" value="Pro_4_hyd_alph_FE2OG_OXY"/>
</dbReference>
<comment type="cofactor">
    <cofactor evidence="1">
        <name>L-ascorbate</name>
        <dbReference type="ChEBI" id="CHEBI:38290"/>
    </cofactor>
</comment>
<evidence type="ECO:0000313" key="12">
    <source>
        <dbReference type="EMBL" id="CAL1138228.1"/>
    </source>
</evidence>
<accession>A0A9P1C4Z5</accession>
<feature type="domain" description="Fe2OG dioxygenase" evidence="10">
    <location>
        <begin position="501"/>
        <end position="601"/>
    </location>
</feature>
<dbReference type="Gene3D" id="1.25.40.10">
    <property type="entry name" value="Tetratricopeptide repeat domain"/>
    <property type="match status" value="3"/>
</dbReference>
<dbReference type="GO" id="GO:0031543">
    <property type="term" value="F:peptidyl-proline dioxygenase activity"/>
    <property type="evidence" value="ECO:0007669"/>
    <property type="project" value="TreeGrafter"/>
</dbReference>
<keyword evidence="14" id="KW-1185">Reference proteome</keyword>
<dbReference type="InterPro" id="IPR002885">
    <property type="entry name" value="PPR_rpt"/>
</dbReference>
<evidence type="ECO:0000256" key="4">
    <source>
        <dbReference type="ARBA" id="ARBA00022896"/>
    </source>
</evidence>
<dbReference type="Proteomes" id="UP001152797">
    <property type="component" value="Unassembled WGS sequence"/>
</dbReference>
<name>A0A9P1C4Z5_9DINO</name>
<evidence type="ECO:0000313" key="14">
    <source>
        <dbReference type="Proteomes" id="UP001152797"/>
    </source>
</evidence>
<evidence type="ECO:0000256" key="8">
    <source>
        <dbReference type="ARBA" id="ARBA00023180"/>
    </source>
</evidence>
<dbReference type="PANTHER" id="PTHR12907:SF26">
    <property type="entry name" value="HIF PROLYL HYDROXYLASE, ISOFORM C"/>
    <property type="match status" value="1"/>
</dbReference>
<evidence type="ECO:0000256" key="7">
    <source>
        <dbReference type="ARBA" id="ARBA00023004"/>
    </source>
</evidence>
<dbReference type="EMBL" id="CAMXCT010000926">
    <property type="protein sequence ID" value="CAI3984853.1"/>
    <property type="molecule type" value="Genomic_DNA"/>
</dbReference>
<dbReference type="Gene3D" id="3.30.2350.10">
    <property type="entry name" value="Pseudouridine synthase"/>
    <property type="match status" value="1"/>
</dbReference>
<dbReference type="InterPro" id="IPR006145">
    <property type="entry name" value="PsdUridine_synth_RsuA/RluA"/>
</dbReference>
<keyword evidence="6" id="KW-0560">Oxidoreductase</keyword>
<feature type="domain" description="Fe2OG dioxygenase" evidence="10">
    <location>
        <begin position="164"/>
        <end position="270"/>
    </location>
</feature>
<comment type="caution">
    <text evidence="11">The sequence shown here is derived from an EMBL/GenBank/DDBJ whole genome shotgun (WGS) entry which is preliminary data.</text>
</comment>
<organism evidence="11">
    <name type="scientific">Cladocopium goreaui</name>
    <dbReference type="NCBI Taxonomy" id="2562237"/>
    <lineage>
        <taxon>Eukaryota</taxon>
        <taxon>Sar</taxon>
        <taxon>Alveolata</taxon>
        <taxon>Dinophyceae</taxon>
        <taxon>Suessiales</taxon>
        <taxon>Symbiodiniaceae</taxon>
        <taxon>Cladocopium</taxon>
    </lineage>
</organism>
<evidence type="ECO:0000256" key="1">
    <source>
        <dbReference type="ARBA" id="ARBA00001961"/>
    </source>
</evidence>
<dbReference type="InterPro" id="IPR020103">
    <property type="entry name" value="PsdUridine_synth_cat_dom_sf"/>
</dbReference>
<dbReference type="PANTHER" id="PTHR12907">
    <property type="entry name" value="EGL NINE HOMOLOG-RELATED"/>
    <property type="match status" value="1"/>
</dbReference>
<evidence type="ECO:0000313" key="13">
    <source>
        <dbReference type="EMBL" id="CAL4772165.1"/>
    </source>
</evidence>
<evidence type="ECO:0000256" key="6">
    <source>
        <dbReference type="ARBA" id="ARBA00023002"/>
    </source>
</evidence>
<dbReference type="Gene3D" id="2.60.120.620">
    <property type="entry name" value="q2cbj1_9rhob like domain"/>
    <property type="match status" value="2"/>
</dbReference>
<gene>
    <name evidence="11" type="ORF">C1SCF055_LOCUS12357</name>
</gene>
<evidence type="ECO:0000256" key="5">
    <source>
        <dbReference type="ARBA" id="ARBA00022964"/>
    </source>
</evidence>
<dbReference type="GO" id="GO:0071456">
    <property type="term" value="P:cellular response to hypoxia"/>
    <property type="evidence" value="ECO:0007669"/>
    <property type="project" value="TreeGrafter"/>
</dbReference>
<dbReference type="GO" id="GO:0031418">
    <property type="term" value="F:L-ascorbic acid binding"/>
    <property type="evidence" value="ECO:0007669"/>
    <property type="project" value="UniProtKB-KW"/>
</dbReference>
<dbReference type="PROSITE" id="PS51471">
    <property type="entry name" value="FE2OG_OXY"/>
    <property type="match status" value="2"/>
</dbReference>
<dbReference type="GO" id="GO:0003723">
    <property type="term" value="F:RNA binding"/>
    <property type="evidence" value="ECO:0007669"/>
    <property type="project" value="InterPro"/>
</dbReference>
<keyword evidence="7" id="KW-0408">Iron</keyword>
<dbReference type="InterPro" id="IPR006620">
    <property type="entry name" value="Pro_4_hyd_alph"/>
</dbReference>
<feature type="repeat" description="PPR" evidence="9">
    <location>
        <begin position="795"/>
        <end position="829"/>
    </location>
</feature>
<dbReference type="GO" id="GO:0008198">
    <property type="term" value="F:ferrous iron binding"/>
    <property type="evidence" value="ECO:0007669"/>
    <property type="project" value="TreeGrafter"/>
</dbReference>
<reference evidence="12" key="2">
    <citation type="submission" date="2024-04" db="EMBL/GenBank/DDBJ databases">
        <authorList>
            <person name="Chen Y."/>
            <person name="Shah S."/>
            <person name="Dougan E. K."/>
            <person name="Thang M."/>
            <person name="Chan C."/>
        </authorList>
    </citation>
    <scope>NUCLEOTIDE SEQUENCE [LARGE SCALE GENOMIC DNA]</scope>
</reference>
<evidence type="ECO:0000256" key="2">
    <source>
        <dbReference type="ARBA" id="ARBA00022723"/>
    </source>
</evidence>
<keyword evidence="4" id="KW-0847">Vitamin C</keyword>